<evidence type="ECO:0000256" key="1">
    <source>
        <dbReference type="SAM" id="MobiDB-lite"/>
    </source>
</evidence>
<evidence type="ECO:0000313" key="3">
    <source>
        <dbReference type="EMBL" id="MFC6724135.1"/>
    </source>
</evidence>
<organism evidence="3 4">
    <name type="scientific">Halobium palmae</name>
    <dbReference type="NCBI Taxonomy" id="1776492"/>
    <lineage>
        <taxon>Archaea</taxon>
        <taxon>Methanobacteriati</taxon>
        <taxon>Methanobacteriota</taxon>
        <taxon>Stenosarchaea group</taxon>
        <taxon>Halobacteria</taxon>
        <taxon>Halobacteriales</taxon>
        <taxon>Haloferacaceae</taxon>
        <taxon>Halobium</taxon>
    </lineage>
</organism>
<reference evidence="3 4" key="1">
    <citation type="journal article" date="2019" name="Int. J. Syst. Evol. Microbiol.">
        <title>The Global Catalogue of Microorganisms (GCM) 10K type strain sequencing project: providing services to taxonomists for standard genome sequencing and annotation.</title>
        <authorList>
            <consortium name="The Broad Institute Genomics Platform"/>
            <consortium name="The Broad Institute Genome Sequencing Center for Infectious Disease"/>
            <person name="Wu L."/>
            <person name="Ma J."/>
        </authorList>
    </citation>
    <scope>NUCLEOTIDE SEQUENCE [LARGE SCALE GENOMIC DNA]</scope>
    <source>
        <strain evidence="3 4">NBRC 111368</strain>
    </source>
</reference>
<evidence type="ECO:0000313" key="4">
    <source>
        <dbReference type="Proteomes" id="UP001596328"/>
    </source>
</evidence>
<feature type="domain" description="Pvc16 N-terminal" evidence="2">
    <location>
        <begin position="2"/>
        <end position="168"/>
    </location>
</feature>
<dbReference type="InterPro" id="IPR025351">
    <property type="entry name" value="Pvc16_N"/>
</dbReference>
<proteinExistence type="predicted"/>
<feature type="region of interest" description="Disordered" evidence="1">
    <location>
        <begin position="185"/>
        <end position="209"/>
    </location>
</feature>
<evidence type="ECO:0000259" key="2">
    <source>
        <dbReference type="Pfam" id="PF14065"/>
    </source>
</evidence>
<accession>A0ABD5RXV6</accession>
<comment type="caution">
    <text evidence="3">The sequence shown here is derived from an EMBL/GenBank/DDBJ whole genome shotgun (WGS) entry which is preliminary data.</text>
</comment>
<keyword evidence="4" id="KW-1185">Reference proteome</keyword>
<protein>
    <submittedName>
        <fullName evidence="3">DUF4255 domain-containing protein</fullName>
    </submittedName>
</protein>
<dbReference type="EMBL" id="JBHSWU010000107">
    <property type="protein sequence ID" value="MFC6724135.1"/>
    <property type="molecule type" value="Genomic_DNA"/>
</dbReference>
<name>A0ABD5RXV6_9EURY</name>
<dbReference type="AlphaFoldDB" id="A0ABD5RXV6"/>
<dbReference type="Proteomes" id="UP001596328">
    <property type="component" value="Unassembled WGS sequence"/>
</dbReference>
<sequence length="209" mass="22745">MSEALLDVLVAQLGPDAGPDDEAVRIESGQIGLGSPKTAEDGFLLTLYLYKIAPNGHVTNREHVEVDLGVTQRPPLGLDLYYLLTAYPQTSDSRHILNQQKLLGRALQVLRDRSVMTGVLPGGEDIRLSLHPGSAEEVTDVWSTFSETPYQPSVVLLASAVRIDPESLGTPTPGPMVGERTLETYARKHPIDHDRAGDGRGHDPENNHE</sequence>
<dbReference type="Pfam" id="PF14065">
    <property type="entry name" value="Pvc16_N"/>
    <property type="match status" value="1"/>
</dbReference>
<gene>
    <name evidence="3" type="ORF">ACFQE1_07060</name>
</gene>